<evidence type="ECO:0000256" key="2">
    <source>
        <dbReference type="ARBA" id="ARBA00023172"/>
    </source>
</evidence>
<evidence type="ECO:0000259" key="3">
    <source>
        <dbReference type="PROSITE" id="PS51736"/>
    </source>
</evidence>
<reference evidence="7" key="2">
    <citation type="submission" date="2018-04" db="EMBL/GenBank/DDBJ databases">
        <title>Draft genome sequence of Mycobacterium montefiorense isolated from Japanese black salamander.</title>
        <authorList>
            <person name="Fukano H."/>
            <person name="Yoshida M."/>
            <person name="Shimizu A."/>
            <person name="Iwao H."/>
            <person name="Kurata O."/>
            <person name="Katayama Y."/>
            <person name="Omatsu T."/>
            <person name="Mizutani T."/>
            <person name="Wada S."/>
            <person name="Hoshino Y."/>
        </authorList>
    </citation>
    <scope>NUCLEOTIDE SEQUENCE [LARGE SCALE GENOMIC DNA]</scope>
    <source>
        <strain evidence="7">BS</strain>
    </source>
</reference>
<keyword evidence="7" id="KW-1185">Reference proteome</keyword>
<evidence type="ECO:0000259" key="4">
    <source>
        <dbReference type="PROSITE" id="PS51737"/>
    </source>
</evidence>
<evidence type="ECO:0000313" key="6">
    <source>
        <dbReference type="EMBL" id="GKU73012.1"/>
    </source>
</evidence>
<feature type="domain" description="Recombinase" evidence="4">
    <location>
        <begin position="164"/>
        <end position="292"/>
    </location>
</feature>
<dbReference type="AlphaFoldDB" id="A0AA37UTV9"/>
<dbReference type="InterPro" id="IPR025827">
    <property type="entry name" value="Zn_ribbon_recom_dom"/>
</dbReference>
<dbReference type="GO" id="GO:0003677">
    <property type="term" value="F:DNA binding"/>
    <property type="evidence" value="ECO:0007669"/>
    <property type="project" value="UniProtKB-KW"/>
</dbReference>
<name>A0AA37UTV9_9MYCO</name>
<proteinExistence type="predicted"/>
<dbReference type="EMBL" id="BQYH01000017">
    <property type="protein sequence ID" value="GKU73012.1"/>
    <property type="molecule type" value="Genomic_DNA"/>
</dbReference>
<dbReference type="InterPro" id="IPR036162">
    <property type="entry name" value="Resolvase-like_N_sf"/>
</dbReference>
<gene>
    <name evidence="5" type="ORF">MmonteBS_12170</name>
    <name evidence="6" type="ORF">NJB18185_27840</name>
</gene>
<dbReference type="Proteomes" id="UP001139505">
    <property type="component" value="Unassembled WGS sequence"/>
</dbReference>
<sequence length="526" mass="59256">MRALIVIRLSRVTEVTNSPELQLEICQELCRQRGYNVVGIAEDLDVSAGKTSPFERPALRQWIGDGKVDPGRSGEYEVIVFYRVDRIVRRLFDLSDLIRWSREHSVTLVSATEQHFDLSTQFGDIIALLVAKVAEMELAAISERNASAARHNIKAGRWRGGVPPWGYLPDDASGTWRLVQDGEQVGTIREVVRRVLDGEPLQRVAEDLTSRRVLTPKDSFAKAQRRDVKDFPWSSTQLKRSLISPAMLGHAVSNGASVRNDDGSPVIRAEPILTREVFERLAVELLNRSNRGEPTKRSTSLLLRVIYCGTCGEPFYRFNGGSHSQFPRYRCRSIQKRRSCGNRTVRLDTADEIVLRLVPTLLGKSERQERVWDMGTDHSVELADIDATLVDLASQLGTVAFRTGTPQRAALDERIANLSARQAELSERAVKPAGWMWKPTGGTFGDWWDRQDVEGRNIWLRSMNVRLDVTRDQLRLDLGDIHQLTEHMQPRGAVANWQQLFAAMRERGIQGMTIGSDGEIALTPVE</sequence>
<keyword evidence="1" id="KW-0238">DNA-binding</keyword>
<dbReference type="RefSeq" id="WP_108921054.1">
    <property type="nucleotide sequence ID" value="NZ_BFCH01000008.1"/>
</dbReference>
<dbReference type="SMART" id="SM00857">
    <property type="entry name" value="Resolvase"/>
    <property type="match status" value="1"/>
</dbReference>
<accession>A0AA37UTV9</accession>
<dbReference type="Proteomes" id="UP000245060">
    <property type="component" value="Unassembled WGS sequence"/>
</dbReference>
<reference evidence="6" key="3">
    <citation type="journal article" date="2022" name="Microbiol. Resour. Announc.">
        <title>Draft Genome Sequences of Eight Mycobacterium montefiorense Strains Isolated from Salamanders in Captivity.</title>
        <authorList>
            <person name="Komine T."/>
            <person name="Ihara H."/>
            <person name="Fukano H."/>
            <person name="Hoshino Y."/>
            <person name="Kurata O."/>
            <person name="Wada S."/>
        </authorList>
    </citation>
    <scope>NUCLEOTIDE SEQUENCE</scope>
    <source>
        <strain evidence="6">NJB18185</strain>
    </source>
</reference>
<dbReference type="PANTHER" id="PTHR30461">
    <property type="entry name" value="DNA-INVERTASE FROM LAMBDOID PROPHAGE"/>
    <property type="match status" value="1"/>
</dbReference>
<dbReference type="InterPro" id="IPR011109">
    <property type="entry name" value="DNA_bind_recombinase_dom"/>
</dbReference>
<feature type="domain" description="Resolvase/invertase-type recombinase catalytic" evidence="3">
    <location>
        <begin position="2"/>
        <end position="156"/>
    </location>
</feature>
<dbReference type="InterPro" id="IPR050639">
    <property type="entry name" value="SSR_resolvase"/>
</dbReference>
<dbReference type="PROSITE" id="PS51737">
    <property type="entry name" value="RECOMBINASE_DNA_BIND"/>
    <property type="match status" value="1"/>
</dbReference>
<evidence type="ECO:0000313" key="8">
    <source>
        <dbReference type="Proteomes" id="UP001139505"/>
    </source>
</evidence>
<dbReference type="PROSITE" id="PS51736">
    <property type="entry name" value="RECOMBINASES_3"/>
    <property type="match status" value="1"/>
</dbReference>
<reference evidence="6" key="4">
    <citation type="submission" date="2022-04" db="EMBL/GenBank/DDBJ databases">
        <authorList>
            <person name="Komine T."/>
            <person name="Fukano H."/>
            <person name="Wada S."/>
        </authorList>
    </citation>
    <scope>NUCLEOTIDE SEQUENCE</scope>
    <source>
        <strain evidence="6">NJB18185</strain>
    </source>
</reference>
<dbReference type="Gene3D" id="3.40.50.1390">
    <property type="entry name" value="Resolvase, N-terminal catalytic domain"/>
    <property type="match status" value="1"/>
</dbReference>
<dbReference type="CDD" id="cd00338">
    <property type="entry name" value="Ser_Recombinase"/>
    <property type="match status" value="1"/>
</dbReference>
<dbReference type="InterPro" id="IPR038109">
    <property type="entry name" value="DNA_bind_recomb_sf"/>
</dbReference>
<dbReference type="Pfam" id="PF00239">
    <property type="entry name" value="Resolvase"/>
    <property type="match status" value="1"/>
</dbReference>
<keyword evidence="2" id="KW-0233">DNA recombination</keyword>
<comment type="caution">
    <text evidence="6">The sequence shown here is derived from an EMBL/GenBank/DDBJ whole genome shotgun (WGS) entry which is preliminary data.</text>
</comment>
<dbReference type="InterPro" id="IPR006119">
    <property type="entry name" value="Resolv_N"/>
</dbReference>
<dbReference type="Pfam" id="PF07508">
    <property type="entry name" value="Recombinase"/>
    <property type="match status" value="1"/>
</dbReference>
<evidence type="ECO:0000313" key="7">
    <source>
        <dbReference type="Proteomes" id="UP000245060"/>
    </source>
</evidence>
<protein>
    <submittedName>
        <fullName evidence="6">Integrase</fullName>
    </submittedName>
</protein>
<dbReference type="GO" id="GO:0000150">
    <property type="term" value="F:DNA strand exchange activity"/>
    <property type="evidence" value="ECO:0007669"/>
    <property type="project" value="InterPro"/>
</dbReference>
<evidence type="ECO:0000256" key="1">
    <source>
        <dbReference type="ARBA" id="ARBA00023125"/>
    </source>
</evidence>
<dbReference type="Gene3D" id="3.90.1750.20">
    <property type="entry name" value="Putative Large Serine Recombinase, Chain B, Domain 2"/>
    <property type="match status" value="1"/>
</dbReference>
<dbReference type="PANTHER" id="PTHR30461:SF2">
    <property type="entry name" value="SERINE RECOMBINASE PINE-RELATED"/>
    <property type="match status" value="1"/>
</dbReference>
<reference evidence="5" key="1">
    <citation type="journal article" date="2018" name="Genome Announc.">
        <title>Draft Genome Sequence of Mycobacterium montefiorense Isolated from Japanese Black Salamander (Hynobius nigrescens).</title>
        <authorList>
            <person name="Fukano H."/>
            <person name="Yoshida M."/>
            <person name="Shimizu A."/>
            <person name="Iwao H."/>
            <person name="Katayama Y."/>
            <person name="Omatsu T."/>
            <person name="Mizutani T."/>
            <person name="Kurata O."/>
            <person name="Wada S."/>
            <person name="Hoshino Y."/>
        </authorList>
    </citation>
    <scope>NUCLEOTIDE SEQUENCE</scope>
    <source>
        <strain evidence="5">BS</strain>
    </source>
</reference>
<organism evidence="6 8">
    <name type="scientific">Mycobacterium montefiorense</name>
    <dbReference type="NCBI Taxonomy" id="154654"/>
    <lineage>
        <taxon>Bacteria</taxon>
        <taxon>Bacillati</taxon>
        <taxon>Actinomycetota</taxon>
        <taxon>Actinomycetes</taxon>
        <taxon>Mycobacteriales</taxon>
        <taxon>Mycobacteriaceae</taxon>
        <taxon>Mycobacterium</taxon>
        <taxon>Mycobacterium simiae complex</taxon>
    </lineage>
</organism>
<dbReference type="Pfam" id="PF13408">
    <property type="entry name" value="Zn_ribbon_recom"/>
    <property type="match status" value="1"/>
</dbReference>
<evidence type="ECO:0000313" key="5">
    <source>
        <dbReference type="EMBL" id="GBG36845.1"/>
    </source>
</evidence>
<dbReference type="SUPFAM" id="SSF53041">
    <property type="entry name" value="Resolvase-like"/>
    <property type="match status" value="1"/>
</dbReference>
<dbReference type="EMBL" id="BFCH01000008">
    <property type="protein sequence ID" value="GBG36845.1"/>
    <property type="molecule type" value="Genomic_DNA"/>
</dbReference>